<dbReference type="Gene3D" id="2.160.20.10">
    <property type="entry name" value="Single-stranded right-handed beta-helix, Pectin lyase-like"/>
    <property type="match status" value="1"/>
</dbReference>
<evidence type="ECO:0000256" key="2">
    <source>
        <dbReference type="SAM" id="SignalP"/>
    </source>
</evidence>
<dbReference type="AlphaFoldDB" id="A0A0S2DI29"/>
<dbReference type="InterPro" id="IPR012334">
    <property type="entry name" value="Pectin_lyas_fold"/>
</dbReference>
<feature type="compositionally biased region" description="Basic residues" evidence="1">
    <location>
        <begin position="1"/>
        <end position="10"/>
    </location>
</feature>
<sequence>MAAPPHSRRTHSQDKDDYRMRSTSKTGLALAGLLLSANALACDTILPANQIGISAPGKYCLSGNRSLPIEINGTDIELDCRTRTLVNPSTGGGPGGGVGIMVRGGGKVVVRNCRVDGFANGIQADVGSGAQLLNNTVLRAQDTPIIIHGNPFGPPDPQAEPARIVGNRVIGYGGDQANWGPALRVHGLPRAVIANNVVAGYRGRGGLELGESPDAQLTGNQFLDFEAGHRMIQFINSPRARVVHNTIMSRQPIGEGLTGAVDATCVENVFINVQPSGFAGCSVARYNVEQPQPPTGP</sequence>
<reference evidence="3 4" key="1">
    <citation type="submission" date="2015-11" db="EMBL/GenBank/DDBJ databases">
        <title>Genome sequences of Lysobacter enzymogenes strain C3 and Lysobacter antibioticus ATCC 29479.</title>
        <authorList>
            <person name="Kobayashi D.Y."/>
        </authorList>
    </citation>
    <scope>NUCLEOTIDE SEQUENCE [LARGE SCALE GENOMIC DNA]</scope>
    <source>
        <strain evidence="3 4">C3</strain>
    </source>
</reference>
<proteinExistence type="predicted"/>
<dbReference type="InterPro" id="IPR011050">
    <property type="entry name" value="Pectin_lyase_fold/virulence"/>
</dbReference>
<feature type="signal peptide" evidence="2">
    <location>
        <begin position="1"/>
        <end position="41"/>
    </location>
</feature>
<name>A0A0S2DI29_LYSEN</name>
<evidence type="ECO:0000256" key="1">
    <source>
        <dbReference type="SAM" id="MobiDB-lite"/>
    </source>
</evidence>
<feature type="chain" id="PRO_5006595218" description="Right handed beta helix domain-containing protein" evidence="2">
    <location>
        <begin position="42"/>
        <end position="297"/>
    </location>
</feature>
<dbReference type="PATRIC" id="fig|69.6.peg.2656"/>
<feature type="region of interest" description="Disordered" evidence="1">
    <location>
        <begin position="1"/>
        <end position="21"/>
    </location>
</feature>
<protein>
    <recommendedName>
        <fullName evidence="5">Right handed beta helix domain-containing protein</fullName>
    </recommendedName>
</protein>
<organism evidence="3 4">
    <name type="scientific">Lysobacter enzymogenes</name>
    <dbReference type="NCBI Taxonomy" id="69"/>
    <lineage>
        <taxon>Bacteria</taxon>
        <taxon>Pseudomonadati</taxon>
        <taxon>Pseudomonadota</taxon>
        <taxon>Gammaproteobacteria</taxon>
        <taxon>Lysobacterales</taxon>
        <taxon>Lysobacteraceae</taxon>
        <taxon>Lysobacter</taxon>
    </lineage>
</organism>
<evidence type="ECO:0008006" key="5">
    <source>
        <dbReference type="Google" id="ProtNLM"/>
    </source>
</evidence>
<gene>
    <name evidence="3" type="ORF">GLE_2697</name>
</gene>
<dbReference type="KEGG" id="lez:GLE_2697"/>
<dbReference type="EMBL" id="CP013140">
    <property type="protein sequence ID" value="ALN58045.1"/>
    <property type="molecule type" value="Genomic_DNA"/>
</dbReference>
<dbReference type="Proteomes" id="UP000061569">
    <property type="component" value="Chromosome"/>
</dbReference>
<evidence type="ECO:0000313" key="4">
    <source>
        <dbReference type="Proteomes" id="UP000061569"/>
    </source>
</evidence>
<evidence type="ECO:0000313" key="3">
    <source>
        <dbReference type="EMBL" id="ALN58045.1"/>
    </source>
</evidence>
<dbReference type="SUPFAM" id="SSF51126">
    <property type="entry name" value="Pectin lyase-like"/>
    <property type="match status" value="1"/>
</dbReference>
<feature type="compositionally biased region" description="Basic and acidic residues" evidence="1">
    <location>
        <begin position="11"/>
        <end position="20"/>
    </location>
</feature>
<accession>A0A0S2DI29</accession>
<keyword evidence="2" id="KW-0732">Signal</keyword>